<gene>
    <name evidence="3" type="ORF">GCM10017581_015800</name>
</gene>
<accession>A0A9W6KGW4</accession>
<evidence type="ECO:0000313" key="3">
    <source>
        <dbReference type="EMBL" id="GLK99839.1"/>
    </source>
</evidence>
<keyword evidence="2" id="KW-1133">Transmembrane helix</keyword>
<name>A0A9W6KGW4_9ACTN</name>
<dbReference type="AlphaFoldDB" id="A0A9W6KGW4"/>
<feature type="transmembrane region" description="Helical" evidence="2">
    <location>
        <begin position="20"/>
        <end position="39"/>
    </location>
</feature>
<evidence type="ECO:0000313" key="4">
    <source>
        <dbReference type="Proteomes" id="UP001143480"/>
    </source>
</evidence>
<dbReference type="Proteomes" id="UP001143480">
    <property type="component" value="Unassembled WGS sequence"/>
</dbReference>
<keyword evidence="4" id="KW-1185">Reference proteome</keyword>
<protein>
    <submittedName>
        <fullName evidence="3">Uncharacterized protein</fullName>
    </submittedName>
</protein>
<evidence type="ECO:0000256" key="2">
    <source>
        <dbReference type="SAM" id="Phobius"/>
    </source>
</evidence>
<sequence>MLFLLPIITRSPGQTPWPQYTIVVAGLFGSPVLFGALVLRRPGHSGADPRSAAGRALRPQLPESAPQAMRVDAWPAPATRSVARPSAVAGER</sequence>
<feature type="region of interest" description="Disordered" evidence="1">
    <location>
        <begin position="43"/>
        <end position="92"/>
    </location>
</feature>
<dbReference type="EMBL" id="BSFP01000005">
    <property type="protein sequence ID" value="GLK99839.1"/>
    <property type="molecule type" value="Genomic_DNA"/>
</dbReference>
<evidence type="ECO:0000256" key="1">
    <source>
        <dbReference type="SAM" id="MobiDB-lite"/>
    </source>
</evidence>
<proteinExistence type="predicted"/>
<keyword evidence="2" id="KW-0472">Membrane</keyword>
<reference evidence="3" key="2">
    <citation type="submission" date="2023-01" db="EMBL/GenBank/DDBJ databases">
        <authorList>
            <person name="Sun Q."/>
            <person name="Evtushenko L."/>
        </authorList>
    </citation>
    <scope>NUCLEOTIDE SEQUENCE</scope>
    <source>
        <strain evidence="3">VKM Ac-1321</strain>
    </source>
</reference>
<organism evidence="3 4">
    <name type="scientific">Dactylosporangium matsuzakiense</name>
    <dbReference type="NCBI Taxonomy" id="53360"/>
    <lineage>
        <taxon>Bacteria</taxon>
        <taxon>Bacillati</taxon>
        <taxon>Actinomycetota</taxon>
        <taxon>Actinomycetes</taxon>
        <taxon>Micromonosporales</taxon>
        <taxon>Micromonosporaceae</taxon>
        <taxon>Dactylosporangium</taxon>
    </lineage>
</organism>
<comment type="caution">
    <text evidence="3">The sequence shown here is derived from an EMBL/GenBank/DDBJ whole genome shotgun (WGS) entry which is preliminary data.</text>
</comment>
<keyword evidence="2" id="KW-0812">Transmembrane</keyword>
<reference evidence="3" key="1">
    <citation type="journal article" date="2014" name="Int. J. Syst. Evol. Microbiol.">
        <title>Complete genome sequence of Corynebacterium casei LMG S-19264T (=DSM 44701T), isolated from a smear-ripened cheese.</title>
        <authorList>
            <consortium name="US DOE Joint Genome Institute (JGI-PGF)"/>
            <person name="Walter F."/>
            <person name="Albersmeier A."/>
            <person name="Kalinowski J."/>
            <person name="Ruckert C."/>
        </authorList>
    </citation>
    <scope>NUCLEOTIDE SEQUENCE</scope>
    <source>
        <strain evidence="3">VKM Ac-1321</strain>
    </source>
</reference>